<dbReference type="Gene3D" id="1.25.10.10">
    <property type="entry name" value="Leucine-rich Repeat Variant"/>
    <property type="match status" value="3"/>
</dbReference>
<accession>A0AAN9NS94</accession>
<feature type="domain" description="BTB" evidence="6">
    <location>
        <begin position="600"/>
        <end position="666"/>
    </location>
</feature>
<dbReference type="Pfam" id="PF00514">
    <property type="entry name" value="Arm"/>
    <property type="match status" value="3"/>
</dbReference>
<dbReference type="InterPro" id="IPR016024">
    <property type="entry name" value="ARM-type_fold"/>
</dbReference>
<dbReference type="SUPFAM" id="SSF54695">
    <property type="entry name" value="POZ domain"/>
    <property type="match status" value="1"/>
</dbReference>
<evidence type="ECO:0000256" key="4">
    <source>
        <dbReference type="PROSITE-ProRule" id="PRU00259"/>
    </source>
</evidence>
<dbReference type="GO" id="GO:0012505">
    <property type="term" value="C:endomembrane system"/>
    <property type="evidence" value="ECO:0007669"/>
    <property type="project" value="UniProtKB-SubCell"/>
</dbReference>
<dbReference type="SMART" id="SM00185">
    <property type="entry name" value="ARM"/>
    <property type="match status" value="9"/>
</dbReference>
<feature type="repeat" description="ARM" evidence="4">
    <location>
        <begin position="295"/>
        <end position="337"/>
    </location>
</feature>
<dbReference type="Proteomes" id="UP001374584">
    <property type="component" value="Unassembled WGS sequence"/>
</dbReference>
<feature type="repeat" description="ARM" evidence="4">
    <location>
        <begin position="422"/>
        <end position="464"/>
    </location>
</feature>
<proteinExistence type="predicted"/>
<evidence type="ECO:0000259" key="6">
    <source>
        <dbReference type="PROSITE" id="PS50097"/>
    </source>
</evidence>
<evidence type="ECO:0000313" key="7">
    <source>
        <dbReference type="EMBL" id="KAK7378359.1"/>
    </source>
</evidence>
<dbReference type="Gene3D" id="3.30.710.10">
    <property type="entry name" value="Potassium Channel Kv1.1, Chain A"/>
    <property type="match status" value="1"/>
</dbReference>
<organism evidence="7 8">
    <name type="scientific">Phaseolus coccineus</name>
    <name type="common">Scarlet runner bean</name>
    <name type="synonym">Phaseolus multiflorus</name>
    <dbReference type="NCBI Taxonomy" id="3886"/>
    <lineage>
        <taxon>Eukaryota</taxon>
        <taxon>Viridiplantae</taxon>
        <taxon>Streptophyta</taxon>
        <taxon>Embryophyta</taxon>
        <taxon>Tracheophyta</taxon>
        <taxon>Spermatophyta</taxon>
        <taxon>Magnoliopsida</taxon>
        <taxon>eudicotyledons</taxon>
        <taxon>Gunneridae</taxon>
        <taxon>Pentapetalae</taxon>
        <taxon>rosids</taxon>
        <taxon>fabids</taxon>
        <taxon>Fabales</taxon>
        <taxon>Fabaceae</taxon>
        <taxon>Papilionoideae</taxon>
        <taxon>50 kb inversion clade</taxon>
        <taxon>NPAAA clade</taxon>
        <taxon>indigoferoid/millettioid clade</taxon>
        <taxon>Phaseoleae</taxon>
        <taxon>Phaseolus</taxon>
    </lineage>
</organism>
<dbReference type="PROSITE" id="PS50097">
    <property type="entry name" value="BTB"/>
    <property type="match status" value="1"/>
</dbReference>
<dbReference type="PROSITE" id="PS50176">
    <property type="entry name" value="ARM_REPEAT"/>
    <property type="match status" value="4"/>
</dbReference>
<gene>
    <name evidence="7" type="ORF">VNO80_03798</name>
</gene>
<reference evidence="7 8" key="1">
    <citation type="submission" date="2024-01" db="EMBL/GenBank/DDBJ databases">
        <title>The genomes of 5 underutilized Papilionoideae crops provide insights into root nodulation and disease resistanc.</title>
        <authorList>
            <person name="Jiang F."/>
        </authorList>
    </citation>
    <scope>NUCLEOTIDE SEQUENCE [LARGE SCALE GENOMIC DNA]</scope>
    <source>
        <strain evidence="7">JINMINGXINNONG_FW02</strain>
        <tissue evidence="7">Leaves</tissue>
    </source>
</reference>
<dbReference type="PANTHER" id="PTHR46710">
    <property type="entry name" value="ARM REPEAT PROTEIN INTERACTING WITH ABF2"/>
    <property type="match status" value="1"/>
</dbReference>
<dbReference type="Pfam" id="PF00651">
    <property type="entry name" value="BTB"/>
    <property type="match status" value="1"/>
</dbReference>
<dbReference type="PANTHER" id="PTHR46710:SF11">
    <property type="entry name" value="ARMADILLO BTB ARABIDOPSIS PROTEIN 1"/>
    <property type="match status" value="1"/>
</dbReference>
<dbReference type="EMBL" id="JAYMYR010000002">
    <property type="protein sequence ID" value="KAK7378359.1"/>
    <property type="molecule type" value="Genomic_DNA"/>
</dbReference>
<dbReference type="InterPro" id="IPR011989">
    <property type="entry name" value="ARM-like"/>
</dbReference>
<keyword evidence="3" id="KW-0677">Repeat</keyword>
<evidence type="ECO:0000256" key="1">
    <source>
        <dbReference type="ARBA" id="ARBA00004184"/>
    </source>
</evidence>
<dbReference type="InterPro" id="IPR000225">
    <property type="entry name" value="Armadillo"/>
</dbReference>
<evidence type="ECO:0000256" key="2">
    <source>
        <dbReference type="ARBA" id="ARBA00004906"/>
    </source>
</evidence>
<dbReference type="AlphaFoldDB" id="A0AAN9NS94"/>
<comment type="pathway">
    <text evidence="2">Protein modification; protein ubiquitination.</text>
</comment>
<name>A0AAN9NS94_PHACN</name>
<dbReference type="InterPro" id="IPR044282">
    <property type="entry name" value="ABAP1/ARIA"/>
</dbReference>
<comment type="subcellular location">
    <subcellularLocation>
        <location evidence="1">Endomembrane system</location>
        <topology evidence="1">Peripheral membrane protein</topology>
    </subcellularLocation>
</comment>
<dbReference type="SUPFAM" id="SSF48371">
    <property type="entry name" value="ARM repeat"/>
    <property type="match status" value="1"/>
</dbReference>
<feature type="region of interest" description="Disordered" evidence="5">
    <location>
        <begin position="65"/>
        <end position="84"/>
    </location>
</feature>
<protein>
    <recommendedName>
        <fullName evidence="6">BTB domain-containing protein</fullName>
    </recommendedName>
</protein>
<keyword evidence="8" id="KW-1185">Reference proteome</keyword>
<dbReference type="InterPro" id="IPR011333">
    <property type="entry name" value="SKP1/BTB/POZ_sf"/>
</dbReference>
<feature type="repeat" description="ARM" evidence="4">
    <location>
        <begin position="381"/>
        <end position="423"/>
    </location>
</feature>
<comment type="caution">
    <text evidence="7">The sequence shown here is derived from an EMBL/GenBank/DDBJ whole genome shotgun (WGS) entry which is preliminary data.</text>
</comment>
<evidence type="ECO:0000256" key="5">
    <source>
        <dbReference type="SAM" id="MobiDB-lite"/>
    </source>
</evidence>
<dbReference type="SMART" id="SM00225">
    <property type="entry name" value="BTB"/>
    <property type="match status" value="1"/>
</dbReference>
<dbReference type="InterPro" id="IPR000210">
    <property type="entry name" value="BTB/POZ_dom"/>
</dbReference>
<evidence type="ECO:0000256" key="3">
    <source>
        <dbReference type="ARBA" id="ARBA00022737"/>
    </source>
</evidence>
<sequence>MIDKTKNKKFSKLAQIKTVGKERQEPFSASTERSPDFPPILFPSSIFCFPFTLFLSFQDSMENPNTVSRGLKRKPEGDLSQDQSDFKAQCRLSNFRKRILRQVSFLNSAASDPVTLRKAIHNLSVLAENEDLVDTVLDCGVAPALVRHFQLPDVRNDDNGRMGKDSVDGVIDHEQFEIAKGCALLIELLAVKQEYQDLIVGAGALPCLVESLKRHKICTISQPLINLLRRAADAITSLAHENSDIKTCVRREGGIPPLVELLEFDDIKVQRAAARTLRTLAFKNDDNKNQIVECNALPTLVLMLGSEDSKLHSEAIGVIGNLVHSSPNIKKDVLLAGALQPVICSLSSSSYCSESRREAALLLGQFATTDSDCKVHIAQRGAIPPLVDMLKSSDAELQEMSSFALGRLAQDSHNQAGIAQSGGIEPLLKLLDSKKTPVQQNVVFALYGLSDNEDNVVCIIKADGFQRLKAGNFKNQQTVECAVKTLKRLEEKIQGRVLKHLIRLMCYPEEMVRRRVAIALAYLCSPRDRKTIFIDNRGLNLLLDMLKSPNVRQMSDASAALHKLAAKAHSSIVSLFELPPPSPSPQVYLGEEYVNNPKLSDVTFLVEGRTFYAHRDCLVSSDIFRAMFDGSYREREAKNVVIPNIKWNVFELMMRFIYTGTVDVSLDMAQDLLRAADQYLLDGLKRICEHAIIQEISVENVVILYKVAEDFNATSLRHACILFMLEKFDVLISEPWYCSLVHHILPNICMFFSTLLVKSHPVDL</sequence>
<evidence type="ECO:0000313" key="8">
    <source>
        <dbReference type="Proteomes" id="UP001374584"/>
    </source>
</evidence>
<feature type="repeat" description="ARM" evidence="4">
    <location>
        <begin position="253"/>
        <end position="288"/>
    </location>
</feature>